<protein>
    <recommendedName>
        <fullName evidence="4">Presequence protease, mitochondrial</fullName>
    </recommendedName>
    <alternativeName>
        <fullName evidence="5">Pitrilysin metalloproteinase</fullName>
    </alternativeName>
</protein>
<dbReference type="GO" id="GO:0006508">
    <property type="term" value="P:proteolysis"/>
    <property type="evidence" value="ECO:0007669"/>
    <property type="project" value="InterPro"/>
</dbReference>
<dbReference type="GO" id="GO:0005758">
    <property type="term" value="C:mitochondrial intermembrane space"/>
    <property type="evidence" value="ECO:0007669"/>
    <property type="project" value="UniProtKB-SubCell"/>
</dbReference>
<keyword evidence="10" id="KW-1185">Reference proteome</keyword>
<dbReference type="InterPro" id="IPR011249">
    <property type="entry name" value="Metalloenz_LuxS/M16"/>
</dbReference>
<dbReference type="GO" id="GO:0046872">
    <property type="term" value="F:metal ion binding"/>
    <property type="evidence" value="ECO:0007669"/>
    <property type="project" value="InterPro"/>
</dbReference>
<feature type="domain" description="Peptidase M16C associated" evidence="8">
    <location>
        <begin position="470"/>
        <end position="738"/>
    </location>
</feature>
<dbReference type="FunFam" id="3.30.830.10:FF:000031">
    <property type="entry name" value="Putative zinc metalloprotease"/>
    <property type="match status" value="1"/>
</dbReference>
<comment type="similarity">
    <text evidence="2">Belongs to the peptidase M16 family. PreP subfamily.</text>
</comment>
<organism evidence="9 10">
    <name type="scientific">Cephalotrichum gorgonifer</name>
    <dbReference type="NCBI Taxonomy" id="2041049"/>
    <lineage>
        <taxon>Eukaryota</taxon>
        <taxon>Fungi</taxon>
        <taxon>Dikarya</taxon>
        <taxon>Ascomycota</taxon>
        <taxon>Pezizomycotina</taxon>
        <taxon>Sordariomycetes</taxon>
        <taxon>Hypocreomycetidae</taxon>
        <taxon>Microascales</taxon>
        <taxon>Microascaceae</taxon>
        <taxon>Cephalotrichum</taxon>
    </lineage>
</organism>
<dbReference type="Pfam" id="PF05193">
    <property type="entry name" value="Peptidase_M16_C"/>
    <property type="match status" value="2"/>
</dbReference>
<dbReference type="AlphaFoldDB" id="A0AAE8MS94"/>
<proteinExistence type="inferred from homology"/>
<evidence type="ECO:0000256" key="3">
    <source>
        <dbReference type="ARBA" id="ARBA00011853"/>
    </source>
</evidence>
<dbReference type="EMBL" id="ONZQ02000002">
    <property type="protein sequence ID" value="SPN98974.1"/>
    <property type="molecule type" value="Genomic_DNA"/>
</dbReference>
<evidence type="ECO:0000256" key="6">
    <source>
        <dbReference type="ARBA" id="ARBA00045897"/>
    </source>
</evidence>
<evidence type="ECO:0000256" key="4">
    <source>
        <dbReference type="ARBA" id="ARBA00020167"/>
    </source>
</evidence>
<comment type="subcellular location">
    <subcellularLocation>
        <location evidence="1">Mitochondrion intermembrane space</location>
    </subcellularLocation>
</comment>
<dbReference type="FunFam" id="3.30.830.10:FF:000015">
    <property type="entry name" value="Putative zinc metalloprotease"/>
    <property type="match status" value="1"/>
</dbReference>
<dbReference type="PANTHER" id="PTHR43016">
    <property type="entry name" value="PRESEQUENCE PROTEASE"/>
    <property type="match status" value="1"/>
</dbReference>
<dbReference type="SUPFAM" id="SSF63411">
    <property type="entry name" value="LuxS/MPP-like metallohydrolase"/>
    <property type="match status" value="4"/>
</dbReference>
<comment type="function">
    <text evidence="6">Degrades mitochondrial transit peptides after their cleavage in the intermembrane space or in the matrix, and presequence peptides; clearance of these peptides is required to keep the presequence processing machinery running. Preferentially cleaves the N-terminal side of paired basic amino acid residues. Also degrades other unstructured peptides. May function as an ATP-dependent peptidase as opposed to a metalloendopeptidase.</text>
</comment>
<feature type="compositionally biased region" description="Polar residues" evidence="7">
    <location>
        <begin position="1"/>
        <end position="17"/>
    </location>
</feature>
<feature type="compositionally biased region" description="Acidic residues" evidence="7">
    <location>
        <begin position="1037"/>
        <end position="1056"/>
    </location>
</feature>
<feature type="region of interest" description="Disordered" evidence="7">
    <location>
        <begin position="1"/>
        <end position="21"/>
    </location>
</feature>
<keyword evidence="9" id="KW-0378">Hydrolase</keyword>
<evidence type="ECO:0000259" key="8">
    <source>
        <dbReference type="SMART" id="SM01264"/>
    </source>
</evidence>
<evidence type="ECO:0000256" key="5">
    <source>
        <dbReference type="ARBA" id="ARBA00034552"/>
    </source>
</evidence>
<keyword evidence="9" id="KW-0645">Protease</keyword>
<reference evidence="9" key="1">
    <citation type="submission" date="2018-03" db="EMBL/GenBank/DDBJ databases">
        <authorList>
            <person name="Guldener U."/>
        </authorList>
    </citation>
    <scope>NUCLEOTIDE SEQUENCE</scope>
</reference>
<comment type="caution">
    <text evidence="9">The sequence shown here is derived from an EMBL/GenBank/DDBJ whole genome shotgun (WGS) entry which is preliminary data.</text>
</comment>
<dbReference type="InterPro" id="IPR007863">
    <property type="entry name" value="Peptidase_M16_C"/>
</dbReference>
<evidence type="ECO:0000313" key="10">
    <source>
        <dbReference type="Proteomes" id="UP001187682"/>
    </source>
</evidence>
<name>A0AAE8MS94_9PEZI</name>
<evidence type="ECO:0000256" key="2">
    <source>
        <dbReference type="ARBA" id="ARBA00007575"/>
    </source>
</evidence>
<dbReference type="GO" id="GO:0008237">
    <property type="term" value="F:metallopeptidase activity"/>
    <property type="evidence" value="ECO:0007669"/>
    <property type="project" value="UniProtKB-KW"/>
</dbReference>
<dbReference type="InterPro" id="IPR013578">
    <property type="entry name" value="Peptidase_M16C_assoc"/>
</dbReference>
<gene>
    <name evidence="9" type="ORF">DNG_02013</name>
</gene>
<dbReference type="Gene3D" id="3.30.830.10">
    <property type="entry name" value="Metalloenzyme, LuxS/M16 peptidase-like"/>
    <property type="match status" value="4"/>
</dbReference>
<dbReference type="Pfam" id="PF00675">
    <property type="entry name" value="Peptidase_M16"/>
    <property type="match status" value="1"/>
</dbReference>
<accession>A0AAE8MS94</accession>
<feature type="region of interest" description="Disordered" evidence="7">
    <location>
        <begin position="1037"/>
        <end position="1072"/>
    </location>
</feature>
<dbReference type="InterPro" id="IPR011765">
    <property type="entry name" value="Pept_M16_N"/>
</dbReference>
<evidence type="ECO:0000313" key="9">
    <source>
        <dbReference type="EMBL" id="SPN98974.1"/>
    </source>
</evidence>
<dbReference type="SMART" id="SM01264">
    <property type="entry name" value="M16C_associated"/>
    <property type="match status" value="1"/>
</dbReference>
<evidence type="ECO:0000256" key="1">
    <source>
        <dbReference type="ARBA" id="ARBA00004569"/>
    </source>
</evidence>
<evidence type="ECO:0000256" key="7">
    <source>
        <dbReference type="SAM" id="MobiDB-lite"/>
    </source>
</evidence>
<dbReference type="Proteomes" id="UP001187682">
    <property type="component" value="Unassembled WGS sequence"/>
</dbReference>
<dbReference type="PANTHER" id="PTHR43016:SF16">
    <property type="entry name" value="METALLOPROTEASE, PUTATIVE (AFU_ORTHOLOGUE AFUA_4G07610)-RELATED"/>
    <property type="match status" value="1"/>
</dbReference>
<comment type="subunit">
    <text evidence="3">Monomer and homodimer; homodimerization is induced by binding of the substrate.</text>
</comment>
<sequence length="1072" mass="119587">MSAQQTANGQDAANSPPKSVGHFKQKVSFKTEFAPSQVTQYVSERSGMHVVVADRKGPKVIGNFGLATEILDDSGAPHTLEHLIFMGSKNYHYKGLLDKLASRAYSSTNAWTATDHTAYTLDTAGWDGFAQILPVYLEHVLLPIITDEACTTEVWHVDGEGNDAGVVYSEMQGVQYRSPELIDLAARRLLYPENVGFRYETGGMMEALRVLTPERIREFHREMYQPRNLCVIVVGEVDHVNLLEILEEFEESIKDHIPALDSPFKRPWIDSVQPPAIKETVVETIEFPEEDLSVGELSIAFFGPKYNDIVDYTALLVLLTYLCGSSASVLENTIVEKEKLASSIQYYTDSRPNTVLWLQATGVKTDRLEKVEKRIIDLLREVAEKPLDMVYLKSCFDREVRQIKFHAEESYSFFSSAILDDYLFGKRDGSTLKLMQNLDEYTALLKWTESDWRNFLKKWLVDANHISVLGKPSIEMANRLKEEEKARIAKRKEDLGPEGLAKLAKTLEAAKEKNEQPIPEEVIERWGLPTTESIHFIKSTTARAGRARALGTTENEAQTILDKSGEGKHPLFLQFEHVPSNFIHITVYAGTNQLPVELKPLSGIFNEGFFNTHATHKGKQMTFEEVVVELESETISYEIHSARQVGDPDGLALSFAIEPEKYAVIIEWMKTLMFNATVDEQRLKTIVGKLLADVPEAKREGNLMAGEIVNAYHIDRSTMAAAKRNLVKALHLRRLKKLLEKEPQTVVDWVKSFYRSVFAPGNLRVLVTGDVSKIPNPVGAWDIIGQEFDSSGSSQEGMVPIRDMLSRLSEEGKKPGSVGAVIVPMATLDTSFSTSVAKGVESLRDPRVPALMVAISYLETPEGPLWKAVRGQGYAYGTYFAREIETGLLQYKVYRSPDVTKAIAASQETIRAIAEGDVPIDKHFMEAAVSQIVVLFAGEQSTMAAAAVQNFLLGVVRGLPLDWTEQVLAKVRAVRAEDMKEAMRELLLPCFEAGKSNVVITCAPNLKEDIEKAMASSGYKTQTKQLADFYDAYGLEGDDAADLEEEEEEEEEEESGLEGSESGSESDSEEEE</sequence>
<keyword evidence="9" id="KW-0482">Metalloprotease</keyword>